<dbReference type="InterPro" id="IPR001128">
    <property type="entry name" value="Cyt_P450"/>
</dbReference>
<evidence type="ECO:0000256" key="3">
    <source>
        <dbReference type="ARBA" id="ARBA00022617"/>
    </source>
</evidence>
<comment type="cofactor">
    <cofactor evidence="1">
        <name>heme</name>
        <dbReference type="ChEBI" id="CHEBI:30413"/>
    </cofactor>
</comment>
<gene>
    <name evidence="8" type="primary">cyp124_2</name>
    <name evidence="8" type="ORF">MGALJ_19280</name>
</gene>
<evidence type="ECO:0000313" key="8">
    <source>
        <dbReference type="EMBL" id="BBY92259.1"/>
    </source>
</evidence>
<accession>A0A9W4FEU1</accession>
<dbReference type="AlphaFoldDB" id="A0A9W4FEU1"/>
<organism evidence="8 9">
    <name type="scientific">Mycobacterium gallinarum</name>
    <dbReference type="NCBI Taxonomy" id="39689"/>
    <lineage>
        <taxon>Bacteria</taxon>
        <taxon>Bacillati</taxon>
        <taxon>Actinomycetota</taxon>
        <taxon>Actinomycetes</taxon>
        <taxon>Mycobacteriales</taxon>
        <taxon>Mycobacteriaceae</taxon>
        <taxon>Mycobacterium</taxon>
    </lineage>
</organism>
<dbReference type="Gene3D" id="1.10.630.10">
    <property type="entry name" value="Cytochrome P450"/>
    <property type="match status" value="1"/>
</dbReference>
<sequence length="435" mass="48470">MTSILHRTPIARRENGVPPPDVPLADIDLASLEFWARDDDIRDGAFATLRRESPITFFAVAEFPGFPAGAGHWALTRFDDIHYASRHPEIFSSIPTSTSLNDVAPEVAEFTGSMINLDDPRHTWLRKIVNRAFTPKVLARIEGSVRDRARTIVNDMVANNPDGRADFVAEAAALLPLQVICDMMGIPEEDEEKVFHWTNVMLGFGDDEVSGDFDAVLVVVNEIVEYAMGLAEERRAKPGDDLTTSLVQAEVDGTRLTSSEYASFFILLSAAGNETTRNAISHGMVALSRYPDEREKWWNDFDGVAATAVEEIVRWASPVIFMRRNLTQDVELRGIEMKAGDKVSLWYNSGNRDEAKFANPWLFDVTRDPNPHIGYGGGGAHFCLGANLARREIRVMFEELRRQIPDVVAVEEPAILHSAFIHGIKRLPVAWSVPV</sequence>
<keyword evidence="4" id="KW-0479">Metal-binding</keyword>
<dbReference type="PANTHER" id="PTHR46696">
    <property type="entry name" value="P450, PUTATIVE (EUROFUNG)-RELATED"/>
    <property type="match status" value="1"/>
</dbReference>
<proteinExistence type="inferred from homology"/>
<protein>
    <submittedName>
        <fullName evidence="8">Methyl-branched lipid omega-hydroxylase</fullName>
    </submittedName>
</protein>
<keyword evidence="3" id="KW-0349">Heme</keyword>
<dbReference type="GO" id="GO:0008395">
    <property type="term" value="F:steroid hydroxylase activity"/>
    <property type="evidence" value="ECO:0007669"/>
    <property type="project" value="TreeGrafter"/>
</dbReference>
<dbReference type="PRINTS" id="PR00359">
    <property type="entry name" value="BP450"/>
</dbReference>
<keyword evidence="6" id="KW-0408">Iron</keyword>
<dbReference type="SUPFAM" id="SSF48264">
    <property type="entry name" value="Cytochrome P450"/>
    <property type="match status" value="1"/>
</dbReference>
<dbReference type="CDD" id="cd11033">
    <property type="entry name" value="CYP142-like"/>
    <property type="match status" value="1"/>
</dbReference>
<dbReference type="RefSeq" id="WP_286201639.1">
    <property type="nucleotide sequence ID" value="NZ_AP022601.1"/>
</dbReference>
<keyword evidence="9" id="KW-1185">Reference proteome</keyword>
<keyword evidence="5" id="KW-0560">Oxidoreductase</keyword>
<dbReference type="Pfam" id="PF00067">
    <property type="entry name" value="p450"/>
    <property type="match status" value="1"/>
</dbReference>
<evidence type="ECO:0000313" key="9">
    <source>
        <dbReference type="Proteomes" id="UP000465785"/>
    </source>
</evidence>
<dbReference type="GO" id="GO:0020037">
    <property type="term" value="F:heme binding"/>
    <property type="evidence" value="ECO:0007669"/>
    <property type="project" value="InterPro"/>
</dbReference>
<name>A0A9W4FEU1_9MYCO</name>
<dbReference type="InterPro" id="IPR002397">
    <property type="entry name" value="Cyt_P450_B"/>
</dbReference>
<dbReference type="KEGG" id="mgau:MGALJ_19280"/>
<evidence type="ECO:0000256" key="7">
    <source>
        <dbReference type="ARBA" id="ARBA00023033"/>
    </source>
</evidence>
<evidence type="ECO:0000256" key="2">
    <source>
        <dbReference type="ARBA" id="ARBA00010617"/>
    </source>
</evidence>
<dbReference type="InterPro" id="IPR036396">
    <property type="entry name" value="Cyt_P450_sf"/>
</dbReference>
<dbReference type="FunFam" id="1.10.630.10:FF:000018">
    <property type="entry name" value="Cytochrome P450 monooxygenase"/>
    <property type="match status" value="1"/>
</dbReference>
<evidence type="ECO:0000256" key="1">
    <source>
        <dbReference type="ARBA" id="ARBA00001971"/>
    </source>
</evidence>
<keyword evidence="7" id="KW-0503">Monooxygenase</keyword>
<evidence type="ECO:0000256" key="5">
    <source>
        <dbReference type="ARBA" id="ARBA00023002"/>
    </source>
</evidence>
<dbReference type="GO" id="GO:0006707">
    <property type="term" value="P:cholesterol catabolic process"/>
    <property type="evidence" value="ECO:0007669"/>
    <property type="project" value="TreeGrafter"/>
</dbReference>
<comment type="similarity">
    <text evidence="2">Belongs to the cytochrome P450 family.</text>
</comment>
<dbReference type="EMBL" id="AP022601">
    <property type="protein sequence ID" value="BBY92259.1"/>
    <property type="molecule type" value="Genomic_DNA"/>
</dbReference>
<evidence type="ECO:0000256" key="4">
    <source>
        <dbReference type="ARBA" id="ARBA00022723"/>
    </source>
</evidence>
<dbReference type="GO" id="GO:0005506">
    <property type="term" value="F:iron ion binding"/>
    <property type="evidence" value="ECO:0007669"/>
    <property type="project" value="InterPro"/>
</dbReference>
<reference evidence="8 9" key="1">
    <citation type="journal article" date="2019" name="Emerg. Microbes Infect.">
        <title>Comprehensive subspecies identification of 175 nontuberculous mycobacteria species based on 7547 genomic profiles.</title>
        <authorList>
            <person name="Matsumoto Y."/>
            <person name="Kinjo T."/>
            <person name="Motooka D."/>
            <person name="Nabeya D."/>
            <person name="Jung N."/>
            <person name="Uechi K."/>
            <person name="Horii T."/>
            <person name="Iida T."/>
            <person name="Fujita J."/>
            <person name="Nakamura S."/>
        </authorList>
    </citation>
    <scope>NUCLEOTIDE SEQUENCE [LARGE SCALE GENOMIC DNA]</scope>
    <source>
        <strain evidence="8 9">JCM 6399</strain>
    </source>
</reference>
<evidence type="ECO:0000256" key="6">
    <source>
        <dbReference type="ARBA" id="ARBA00023004"/>
    </source>
</evidence>
<dbReference type="Proteomes" id="UP000465785">
    <property type="component" value="Chromosome"/>
</dbReference>
<dbReference type="PANTHER" id="PTHR46696:SF4">
    <property type="entry name" value="BIOTIN BIOSYNTHESIS CYTOCHROME P450"/>
    <property type="match status" value="1"/>
</dbReference>
<dbReference type="GO" id="GO:0036199">
    <property type="term" value="F:cholest-4-en-3-one 26-monooxygenase activity"/>
    <property type="evidence" value="ECO:0007669"/>
    <property type="project" value="TreeGrafter"/>
</dbReference>